<dbReference type="AlphaFoldDB" id="A0A6S7BJ25"/>
<reference evidence="1 2" key="1">
    <citation type="submission" date="2020-04" db="EMBL/GenBank/DDBJ databases">
        <authorList>
            <person name="De Canck E."/>
        </authorList>
    </citation>
    <scope>NUCLEOTIDE SEQUENCE [LARGE SCALE GENOMIC DNA]</scope>
    <source>
        <strain evidence="1 2">LMG 28138</strain>
    </source>
</reference>
<evidence type="ECO:0000313" key="2">
    <source>
        <dbReference type="Proteomes" id="UP000494115"/>
    </source>
</evidence>
<accession>A0A6S7BJ25</accession>
<name>A0A6S7BJ25_9BURK</name>
<proteinExistence type="predicted"/>
<organism evidence="1 2">
    <name type="scientific">Pararobbsia alpina</name>
    <dbReference type="NCBI Taxonomy" id="621374"/>
    <lineage>
        <taxon>Bacteria</taxon>
        <taxon>Pseudomonadati</taxon>
        <taxon>Pseudomonadota</taxon>
        <taxon>Betaproteobacteria</taxon>
        <taxon>Burkholderiales</taxon>
        <taxon>Burkholderiaceae</taxon>
        <taxon>Pararobbsia</taxon>
    </lineage>
</organism>
<gene>
    <name evidence="1" type="ORF">LMG28138_04873</name>
</gene>
<sequence>MASLVAKRLGGVNWWADLSSVDESSLPAALDRLLVELRNADSGQIVILDDFPVGNAITQSAWFRFNAIIEEWAPRSHFLAFTAKGVHPKAIDPRLCQAVCPGYPYRAVTWMVGEARPHGTATVKQCQSNSC</sequence>
<dbReference type="EMBL" id="CADIKM010000038">
    <property type="protein sequence ID" value="CAB3800642.1"/>
    <property type="molecule type" value="Genomic_DNA"/>
</dbReference>
<protein>
    <submittedName>
        <fullName evidence="1">Uncharacterized protein</fullName>
    </submittedName>
</protein>
<evidence type="ECO:0000313" key="1">
    <source>
        <dbReference type="EMBL" id="CAB3800642.1"/>
    </source>
</evidence>
<dbReference type="Proteomes" id="UP000494115">
    <property type="component" value="Unassembled WGS sequence"/>
</dbReference>
<keyword evidence="2" id="KW-1185">Reference proteome</keyword>